<evidence type="ECO:0000256" key="4">
    <source>
        <dbReference type="PIRSR" id="PIRSR000390-2"/>
    </source>
</evidence>
<keyword evidence="1 4" id="KW-0663">Pyridoxal phosphate</keyword>
<dbReference type="EMBL" id="FOUE01000004">
    <property type="protein sequence ID" value="SFM53777.1"/>
    <property type="molecule type" value="Genomic_DNA"/>
</dbReference>
<evidence type="ECO:0000256" key="1">
    <source>
        <dbReference type="ARBA" id="ARBA00022898"/>
    </source>
</evidence>
<gene>
    <name evidence="6" type="ORF">SAMN04487963_2862</name>
</gene>
<dbReference type="GO" id="GO:0008483">
    <property type="term" value="F:transaminase activity"/>
    <property type="evidence" value="ECO:0007669"/>
    <property type="project" value="TreeGrafter"/>
</dbReference>
<evidence type="ECO:0000313" key="7">
    <source>
        <dbReference type="Proteomes" id="UP000198519"/>
    </source>
</evidence>
<dbReference type="Pfam" id="PF01041">
    <property type="entry name" value="DegT_DnrJ_EryC1"/>
    <property type="match status" value="2"/>
</dbReference>
<name>A0A1I4RNG1_9GAMM</name>
<dbReference type="AlphaFoldDB" id="A0A1I4RNG1"/>
<dbReference type="GO" id="GO:0000271">
    <property type="term" value="P:polysaccharide biosynthetic process"/>
    <property type="evidence" value="ECO:0007669"/>
    <property type="project" value="TreeGrafter"/>
</dbReference>
<dbReference type="Gene3D" id="3.40.640.10">
    <property type="entry name" value="Type I PLP-dependent aspartate aminotransferase-like (Major domain)"/>
    <property type="match status" value="1"/>
</dbReference>
<dbReference type="InterPro" id="IPR015424">
    <property type="entry name" value="PyrdxlP-dep_Trfase"/>
</dbReference>
<protein>
    <submittedName>
        <fullName evidence="6">dTDP-4-amino-4,6-dideoxygalactose transaminase</fullName>
    </submittedName>
</protein>
<feature type="modified residue" description="N6-(pyridoxal phosphate)lysine" evidence="4">
    <location>
        <position position="166"/>
    </location>
</feature>
<dbReference type="Gene3D" id="3.90.1150.10">
    <property type="entry name" value="Aspartate Aminotransferase, domain 1"/>
    <property type="match status" value="1"/>
</dbReference>
<dbReference type="GO" id="GO:0030170">
    <property type="term" value="F:pyridoxal phosphate binding"/>
    <property type="evidence" value="ECO:0007669"/>
    <property type="project" value="TreeGrafter"/>
</dbReference>
<accession>A0A1I4RNG1</accession>
<keyword evidence="7" id="KW-1185">Reference proteome</keyword>
<dbReference type="PANTHER" id="PTHR30244:SF34">
    <property type="entry name" value="DTDP-4-AMINO-4,6-DIDEOXYGALACTOSE TRANSAMINASE"/>
    <property type="match status" value="1"/>
</dbReference>
<dbReference type="PIRSF" id="PIRSF000390">
    <property type="entry name" value="PLP_StrS"/>
    <property type="match status" value="1"/>
</dbReference>
<dbReference type="OrthoDB" id="6379669at2"/>
<evidence type="ECO:0000256" key="3">
    <source>
        <dbReference type="PIRSR" id="PIRSR000390-1"/>
    </source>
</evidence>
<sequence>MWGKVRPVGSRVPKPGHKPQVEPPYIWGSFYQAEFTSSGTDALAIAVAVALNRKKVQSRPEVILPAYGCPDIVSAVVSQGVKPVLVDLMPDTPFMDLEKVREAIGPSTIAIIAVGFLGIPERLELLASVCREHDLFLIEDSAQCFPPASVNSGVADAVILSFGRGKPINLMGGGALLIRSEAIATCSAVLDHFPLLRTEIGLKWRLKRLIFNALMRRIPYLLLERLPFLRLGETRYRPLDGASRNDIPARLVLSGIRSFENRPVQHPIYDSCLDTLDTKGWIRLGLTNKKLGGLDERLPRLRYAILAPSTELRDRAELELNAHGISANSFYRNSLPDVPGVEALLIQKKEYPVADSFASRLLTLPCHEDVREADIKLIAAVLDGLSTREPPQACAHHR</sequence>
<evidence type="ECO:0000256" key="5">
    <source>
        <dbReference type="RuleBase" id="RU004508"/>
    </source>
</evidence>
<dbReference type="Proteomes" id="UP000198519">
    <property type="component" value="Unassembled WGS sequence"/>
</dbReference>
<proteinExistence type="inferred from homology"/>
<dbReference type="InterPro" id="IPR015421">
    <property type="entry name" value="PyrdxlP-dep_Trfase_major"/>
</dbReference>
<reference evidence="7" key="1">
    <citation type="submission" date="2016-10" db="EMBL/GenBank/DDBJ databases">
        <authorList>
            <person name="Varghese N."/>
            <person name="Submissions S."/>
        </authorList>
    </citation>
    <scope>NUCLEOTIDE SEQUENCE [LARGE SCALE GENOMIC DNA]</scope>
    <source>
        <strain evidence="7">CGMCC 1.7061</strain>
    </source>
</reference>
<evidence type="ECO:0000313" key="6">
    <source>
        <dbReference type="EMBL" id="SFM53777.1"/>
    </source>
</evidence>
<feature type="active site" description="Proton acceptor" evidence="3">
    <location>
        <position position="166"/>
    </location>
</feature>
<dbReference type="InterPro" id="IPR015422">
    <property type="entry name" value="PyrdxlP-dep_Trfase_small"/>
</dbReference>
<organism evidence="6 7">
    <name type="scientific">Marinobacter zhejiangensis</name>
    <dbReference type="NCBI Taxonomy" id="488535"/>
    <lineage>
        <taxon>Bacteria</taxon>
        <taxon>Pseudomonadati</taxon>
        <taxon>Pseudomonadota</taxon>
        <taxon>Gammaproteobacteria</taxon>
        <taxon>Pseudomonadales</taxon>
        <taxon>Marinobacteraceae</taxon>
        <taxon>Marinobacter</taxon>
    </lineage>
</organism>
<comment type="similarity">
    <text evidence="2 5">Belongs to the DegT/DnrJ/EryC1 family.</text>
</comment>
<dbReference type="RefSeq" id="WP_092023747.1">
    <property type="nucleotide sequence ID" value="NZ_FOUE01000004.1"/>
</dbReference>
<dbReference type="PANTHER" id="PTHR30244">
    <property type="entry name" value="TRANSAMINASE"/>
    <property type="match status" value="1"/>
</dbReference>
<dbReference type="STRING" id="488535.SAMN04487963_2862"/>
<dbReference type="InterPro" id="IPR000653">
    <property type="entry name" value="DegT/StrS_aminotransferase"/>
</dbReference>
<dbReference type="SUPFAM" id="SSF53383">
    <property type="entry name" value="PLP-dependent transferases"/>
    <property type="match status" value="1"/>
</dbReference>
<evidence type="ECO:0000256" key="2">
    <source>
        <dbReference type="ARBA" id="ARBA00037999"/>
    </source>
</evidence>